<dbReference type="GO" id="GO:0005829">
    <property type="term" value="C:cytosol"/>
    <property type="evidence" value="ECO:0007669"/>
    <property type="project" value="TreeGrafter"/>
</dbReference>
<dbReference type="InterPro" id="IPR051199">
    <property type="entry name" value="LPS_LOS_Heptosyltrfase"/>
</dbReference>
<dbReference type="PANTHER" id="PTHR30160:SF1">
    <property type="entry name" value="LIPOPOLYSACCHARIDE 1,2-N-ACETYLGLUCOSAMINETRANSFERASE-RELATED"/>
    <property type="match status" value="1"/>
</dbReference>
<keyword evidence="4" id="KW-1185">Reference proteome</keyword>
<dbReference type="GO" id="GO:0009244">
    <property type="term" value="P:lipopolysaccharide core region biosynthetic process"/>
    <property type="evidence" value="ECO:0007669"/>
    <property type="project" value="TreeGrafter"/>
</dbReference>
<keyword evidence="2 3" id="KW-0808">Transferase</keyword>
<gene>
    <name evidence="3" type="ORF">TBC1_11682</name>
</gene>
<name>A0A0S7BVY6_9BACT</name>
<dbReference type="EMBL" id="DF968182">
    <property type="protein sequence ID" value="GAP42551.1"/>
    <property type="molecule type" value="Genomic_DNA"/>
</dbReference>
<dbReference type="STRING" id="1678841.TBC1_11682"/>
<dbReference type="PATRIC" id="fig|1678841.3.peg.770"/>
<dbReference type="Pfam" id="PF01075">
    <property type="entry name" value="Glyco_transf_9"/>
    <property type="match status" value="1"/>
</dbReference>
<dbReference type="PANTHER" id="PTHR30160">
    <property type="entry name" value="TETRAACYLDISACCHARIDE 4'-KINASE-RELATED"/>
    <property type="match status" value="1"/>
</dbReference>
<dbReference type="CDD" id="cd03789">
    <property type="entry name" value="GT9_LPS_heptosyltransferase"/>
    <property type="match status" value="1"/>
</dbReference>
<evidence type="ECO:0000313" key="4">
    <source>
        <dbReference type="Proteomes" id="UP000053091"/>
    </source>
</evidence>
<dbReference type="RefSeq" id="WP_201781626.1">
    <property type="nucleotide sequence ID" value="NZ_DF968182.1"/>
</dbReference>
<protein>
    <submittedName>
        <fullName evidence="3">ADP-heptose:LPS heptosyltransferase</fullName>
    </submittedName>
</protein>
<organism evidence="3">
    <name type="scientific">Lentimicrobium saccharophilum</name>
    <dbReference type="NCBI Taxonomy" id="1678841"/>
    <lineage>
        <taxon>Bacteria</taxon>
        <taxon>Pseudomonadati</taxon>
        <taxon>Bacteroidota</taxon>
        <taxon>Bacteroidia</taxon>
        <taxon>Bacteroidales</taxon>
        <taxon>Lentimicrobiaceae</taxon>
        <taxon>Lentimicrobium</taxon>
    </lineage>
</organism>
<dbReference type="AlphaFoldDB" id="A0A0S7BVY6"/>
<dbReference type="InterPro" id="IPR002201">
    <property type="entry name" value="Glyco_trans_9"/>
</dbReference>
<reference evidence="3" key="1">
    <citation type="journal article" date="2015" name="Genome Announc.">
        <title>Draft Genome Sequence of Bacteroidales Strain TBC1, a Novel Isolate from a Methanogenic Wastewater Treatment System.</title>
        <authorList>
            <person name="Tourlousse D.M."/>
            <person name="Matsuura N."/>
            <person name="Sun L."/>
            <person name="Toyonaga M."/>
            <person name="Kuroda K."/>
            <person name="Ohashi A."/>
            <person name="Cruz R."/>
            <person name="Yamaguchi T."/>
            <person name="Sekiguchi Y."/>
        </authorList>
    </citation>
    <scope>NUCLEOTIDE SEQUENCE [LARGE SCALE GENOMIC DNA]</scope>
    <source>
        <strain evidence="3">TBC1</strain>
    </source>
</reference>
<keyword evidence="1" id="KW-0328">Glycosyltransferase</keyword>
<dbReference type="Gene3D" id="3.40.50.2000">
    <property type="entry name" value="Glycogen Phosphorylase B"/>
    <property type="match status" value="2"/>
</dbReference>
<dbReference type="Proteomes" id="UP000053091">
    <property type="component" value="Unassembled WGS sequence"/>
</dbReference>
<sequence>MLKKILIIQTASIGDVILSTALAETLHQALPHAEISVLVRKGHEPLFHGHPFLSQVLVWDKKGGKYLHLLKLILKIRSIRFDAVVNVQRFASSGLITVLSGAAIRSGFSKNPLSFCFTKKSEHRIDISDNPEHEIIRNHRLIDHLVDGGPSRPRLYPAETDIETSRHWAKGKFITISPASLWFTKQYPEHKWVELTNNIPAGIAVILLGSAADTGLCTRIAGKSERDDIVNLAGRLSLLQSAALMQFAIMNYVNDSAPQHLASAVNAPVAGIFCSTVPAFGFGPLSDVSHIIEAGPSPACRPCGLHGQKKCPLGHFDCAEKIQTNQLLKILPSDDE</sequence>
<evidence type="ECO:0000256" key="2">
    <source>
        <dbReference type="ARBA" id="ARBA00022679"/>
    </source>
</evidence>
<accession>A0A0S7BVY6</accession>
<evidence type="ECO:0000313" key="3">
    <source>
        <dbReference type="EMBL" id="GAP42551.1"/>
    </source>
</evidence>
<proteinExistence type="predicted"/>
<dbReference type="GO" id="GO:0008713">
    <property type="term" value="F:ADP-heptose-lipopolysaccharide heptosyltransferase activity"/>
    <property type="evidence" value="ECO:0007669"/>
    <property type="project" value="TreeGrafter"/>
</dbReference>
<evidence type="ECO:0000256" key="1">
    <source>
        <dbReference type="ARBA" id="ARBA00022676"/>
    </source>
</evidence>
<dbReference type="SUPFAM" id="SSF53756">
    <property type="entry name" value="UDP-Glycosyltransferase/glycogen phosphorylase"/>
    <property type="match status" value="1"/>
</dbReference>